<comment type="subcellular location">
    <subcellularLocation>
        <location evidence="1">Membrane</location>
        <topology evidence="1">Multi-pass membrane protein</topology>
    </subcellularLocation>
</comment>
<dbReference type="AlphaFoldDB" id="A0A8H3G415"/>
<feature type="transmembrane region" description="Helical" evidence="7">
    <location>
        <begin position="80"/>
        <end position="100"/>
    </location>
</feature>
<dbReference type="OrthoDB" id="3897607at2759"/>
<keyword evidence="3 7" id="KW-1133">Transmembrane helix</keyword>
<evidence type="ECO:0000256" key="6">
    <source>
        <dbReference type="SAM" id="MobiDB-lite"/>
    </source>
</evidence>
<keyword evidence="2 7" id="KW-0812">Transmembrane</keyword>
<evidence type="ECO:0000256" key="1">
    <source>
        <dbReference type="ARBA" id="ARBA00004141"/>
    </source>
</evidence>
<feature type="region of interest" description="Disordered" evidence="6">
    <location>
        <begin position="220"/>
        <end position="240"/>
    </location>
</feature>
<dbReference type="PANTHER" id="PTHR33048">
    <property type="entry name" value="PTH11-LIKE INTEGRAL MEMBRANE PROTEIN (AFU_ORTHOLOGUE AFUA_5G11245)"/>
    <property type="match status" value="1"/>
</dbReference>
<organism evidence="9 10">
    <name type="scientific">Imshaugia aleurites</name>
    <dbReference type="NCBI Taxonomy" id="172621"/>
    <lineage>
        <taxon>Eukaryota</taxon>
        <taxon>Fungi</taxon>
        <taxon>Dikarya</taxon>
        <taxon>Ascomycota</taxon>
        <taxon>Pezizomycotina</taxon>
        <taxon>Lecanoromycetes</taxon>
        <taxon>OSLEUM clade</taxon>
        <taxon>Lecanoromycetidae</taxon>
        <taxon>Lecanorales</taxon>
        <taxon>Lecanorineae</taxon>
        <taxon>Parmeliaceae</taxon>
        <taxon>Imshaugia</taxon>
    </lineage>
</organism>
<evidence type="ECO:0000313" key="10">
    <source>
        <dbReference type="Proteomes" id="UP000664534"/>
    </source>
</evidence>
<sequence length="282" mass="31053">MTLAFGKISVSFLILRIMAASTWRRWFLNIIMVGTFIFCILASILTFVQCDPVAALWQPTLLETGKAKCWPPHRQINFSIFLGAWCAAVDLALAVLPITIFWNLQMRLQKKVALCCLMGLGVFACISASIKTSKLPEITSRSDITWQTVTLWIWVANEINVVIVAACIPTLRPPYLVIFDRPGCEAFVSPRKGHRYNSKRTRQGRPTVVSESQTAIGIPHTDDNWLEIPDGDDKTANNRAWPGDITRTIELSVTSKQKSGGAEASEGSIALLPPAVLGGNAV</sequence>
<evidence type="ECO:0000313" key="9">
    <source>
        <dbReference type="EMBL" id="CAF9934202.1"/>
    </source>
</evidence>
<keyword evidence="10" id="KW-1185">Reference proteome</keyword>
<comment type="caution">
    <text evidence="9">The sequence shown here is derived from an EMBL/GenBank/DDBJ whole genome shotgun (WGS) entry which is preliminary data.</text>
</comment>
<dbReference type="InterPro" id="IPR052337">
    <property type="entry name" value="SAT4-like"/>
</dbReference>
<dbReference type="EMBL" id="CAJPDT010000075">
    <property type="protein sequence ID" value="CAF9934202.1"/>
    <property type="molecule type" value="Genomic_DNA"/>
</dbReference>
<evidence type="ECO:0000256" key="5">
    <source>
        <dbReference type="ARBA" id="ARBA00038359"/>
    </source>
</evidence>
<evidence type="ECO:0000256" key="3">
    <source>
        <dbReference type="ARBA" id="ARBA00022989"/>
    </source>
</evidence>
<dbReference type="InterPro" id="IPR049326">
    <property type="entry name" value="Rhodopsin_dom_fungi"/>
</dbReference>
<dbReference type="Pfam" id="PF20684">
    <property type="entry name" value="Fung_rhodopsin"/>
    <property type="match status" value="1"/>
</dbReference>
<comment type="similarity">
    <text evidence="5">Belongs to the SAT4 family.</text>
</comment>
<gene>
    <name evidence="9" type="ORF">IMSHALPRED_009625</name>
</gene>
<accession>A0A8H3G415</accession>
<evidence type="ECO:0000256" key="7">
    <source>
        <dbReference type="SAM" id="Phobius"/>
    </source>
</evidence>
<dbReference type="Proteomes" id="UP000664534">
    <property type="component" value="Unassembled WGS sequence"/>
</dbReference>
<protein>
    <recommendedName>
        <fullName evidence="8">Rhodopsin domain-containing protein</fullName>
    </recommendedName>
</protein>
<evidence type="ECO:0000259" key="8">
    <source>
        <dbReference type="Pfam" id="PF20684"/>
    </source>
</evidence>
<evidence type="ECO:0000256" key="2">
    <source>
        <dbReference type="ARBA" id="ARBA00022692"/>
    </source>
</evidence>
<dbReference type="GO" id="GO:0016020">
    <property type="term" value="C:membrane"/>
    <property type="evidence" value="ECO:0007669"/>
    <property type="project" value="UniProtKB-SubCell"/>
</dbReference>
<feature type="transmembrane region" description="Helical" evidence="7">
    <location>
        <begin position="26"/>
        <end position="48"/>
    </location>
</feature>
<reference evidence="9" key="1">
    <citation type="submission" date="2021-03" db="EMBL/GenBank/DDBJ databases">
        <authorList>
            <person name="Tagirdzhanova G."/>
        </authorList>
    </citation>
    <scope>NUCLEOTIDE SEQUENCE</scope>
</reference>
<evidence type="ECO:0000256" key="4">
    <source>
        <dbReference type="ARBA" id="ARBA00023136"/>
    </source>
</evidence>
<dbReference type="PANTHER" id="PTHR33048:SF146">
    <property type="entry name" value="INTEGRAL MEMBRANE PROTEIN"/>
    <property type="match status" value="1"/>
</dbReference>
<proteinExistence type="inferred from homology"/>
<name>A0A8H3G415_9LECA</name>
<feature type="domain" description="Rhodopsin" evidence="8">
    <location>
        <begin position="1"/>
        <end position="175"/>
    </location>
</feature>
<keyword evidence="4 7" id="KW-0472">Membrane</keyword>